<dbReference type="InterPro" id="IPR022228">
    <property type="entry name" value="DUF3755"/>
</dbReference>
<proteinExistence type="predicted"/>
<evidence type="ECO:0000313" key="2">
    <source>
        <dbReference type="Proteomes" id="UP000091857"/>
    </source>
</evidence>
<evidence type="ECO:0000313" key="1">
    <source>
        <dbReference type="EMBL" id="OAY39117.1"/>
    </source>
</evidence>
<accession>A0A2C9V417</accession>
<organism evidence="1 2">
    <name type="scientific">Manihot esculenta</name>
    <name type="common">Cassava</name>
    <name type="synonym">Jatropha manihot</name>
    <dbReference type="NCBI Taxonomy" id="3983"/>
    <lineage>
        <taxon>Eukaryota</taxon>
        <taxon>Viridiplantae</taxon>
        <taxon>Streptophyta</taxon>
        <taxon>Embryophyta</taxon>
        <taxon>Tracheophyta</taxon>
        <taxon>Spermatophyta</taxon>
        <taxon>Magnoliopsida</taxon>
        <taxon>eudicotyledons</taxon>
        <taxon>Gunneridae</taxon>
        <taxon>Pentapetalae</taxon>
        <taxon>rosids</taxon>
        <taxon>fabids</taxon>
        <taxon>Malpighiales</taxon>
        <taxon>Euphorbiaceae</taxon>
        <taxon>Crotonoideae</taxon>
        <taxon>Manihoteae</taxon>
        <taxon>Manihot</taxon>
    </lineage>
</organism>
<dbReference type="Pfam" id="PF12579">
    <property type="entry name" value="DUF3755"/>
    <property type="match status" value="1"/>
</dbReference>
<dbReference type="EMBL" id="CM004396">
    <property type="protein sequence ID" value="OAY39117.1"/>
    <property type="molecule type" value="Genomic_DNA"/>
</dbReference>
<dbReference type="Gramene" id="Manes.10G068800.1.v8.1">
    <property type="protein sequence ID" value="Manes.10G068800.1.v8.1.CDS"/>
    <property type="gene ID" value="Manes.10G068800.v8.1"/>
</dbReference>
<evidence type="ECO:0008006" key="3">
    <source>
        <dbReference type="Google" id="ProtNLM"/>
    </source>
</evidence>
<sequence length="304" mass="33756">MAAEYNTGFRREEALGSAFSRHAISFQSNAINSSSEIFPMGSYFGMNTSANTVILPGNSGMFNNRPPGILHVQAVNSSASSLLLGIAPDIKHDTGLAVEWSVDEQYKLEEGLSNFADEPSILKYIKIAATLPDKTVRDVALRSRWMTRKRRKAEECVLGKMCNNRKDKLVESLPKMNMPSAVPQSITMYPQMMHHLDQGEPLSFEEISGTSRHLLEQNTQAFSKITANLSMLKLQDNIDLFCHARNNITAILNDMREMPGIMSQMPPLPESINEDLANCILPTTAQSMMFGSPSGIQLKQEPRC</sequence>
<comment type="caution">
    <text evidence="1">The sequence shown here is derived from an EMBL/GenBank/DDBJ whole genome shotgun (WGS) entry which is preliminary data.</text>
</comment>
<protein>
    <recommendedName>
        <fullName evidence="3">Myb-like domain-containing protein</fullName>
    </recommendedName>
</protein>
<keyword evidence="2" id="KW-1185">Reference proteome</keyword>
<name>A0A2C9V417_MANES</name>
<dbReference type="PANTHER" id="PTHR14000:SF6">
    <property type="entry name" value="OS02G0631200 PROTEIN"/>
    <property type="match status" value="1"/>
</dbReference>
<gene>
    <name evidence="1" type="ORF">MANES_10G068800v8</name>
</gene>
<dbReference type="AlphaFoldDB" id="A0A2C9V417"/>
<dbReference type="Proteomes" id="UP000091857">
    <property type="component" value="Chromosome 10"/>
</dbReference>
<dbReference type="PANTHER" id="PTHR14000">
    <property type="entry name" value="FINGER CCCH DOMAIN PROTEIN, PUTATIVE (DUF3755)-RELATED"/>
    <property type="match status" value="1"/>
</dbReference>
<reference evidence="2" key="1">
    <citation type="journal article" date="2016" name="Nat. Biotechnol.">
        <title>Sequencing wild and cultivated cassava and related species reveals extensive interspecific hybridization and genetic diversity.</title>
        <authorList>
            <person name="Bredeson J.V."/>
            <person name="Lyons J.B."/>
            <person name="Prochnik S.E."/>
            <person name="Wu G.A."/>
            <person name="Ha C.M."/>
            <person name="Edsinger-Gonzales E."/>
            <person name="Grimwood J."/>
            <person name="Schmutz J."/>
            <person name="Rabbi I.Y."/>
            <person name="Egesi C."/>
            <person name="Nauluvula P."/>
            <person name="Lebot V."/>
            <person name="Ndunguru J."/>
            <person name="Mkamilo G."/>
            <person name="Bart R.S."/>
            <person name="Setter T.L."/>
            <person name="Gleadow R.M."/>
            <person name="Kulakow P."/>
            <person name="Ferguson M.E."/>
            <person name="Rounsley S."/>
            <person name="Rokhsar D.S."/>
        </authorList>
    </citation>
    <scope>NUCLEOTIDE SEQUENCE [LARGE SCALE GENOMIC DNA]</scope>
    <source>
        <strain evidence="2">cv. AM560-2</strain>
    </source>
</reference>